<keyword evidence="2" id="KW-1185">Reference proteome</keyword>
<proteinExistence type="predicted"/>
<reference evidence="1 2" key="1">
    <citation type="submission" date="2015-08" db="EMBL/GenBank/DDBJ databases">
        <title>Complete genome sequence of Sulfurifustis variabilis.</title>
        <authorList>
            <person name="Miura A."/>
            <person name="Kojima H."/>
            <person name="Fukui M."/>
        </authorList>
    </citation>
    <scope>NUCLEOTIDE SEQUENCE [LARGE SCALE GENOMIC DNA]</scope>
    <source>
        <strain evidence="2">skN76</strain>
    </source>
</reference>
<accession>A0A1B4V5L7</accession>
<protein>
    <submittedName>
        <fullName evidence="1">Uncharacterized protein</fullName>
    </submittedName>
</protein>
<dbReference type="Proteomes" id="UP000218899">
    <property type="component" value="Chromosome"/>
</dbReference>
<dbReference type="RefSeq" id="WP_148665453.1">
    <property type="nucleotide sequence ID" value="NZ_AP014936.1"/>
</dbReference>
<dbReference type="OrthoDB" id="8565828at2"/>
<name>A0A1B4V5L7_9GAMM</name>
<dbReference type="KEGG" id="sva:SVA_2286"/>
<sequence length="112" mass="11938">MTAETTRLQWRGGETVASLREAIARHADVELELPADFHHAVASRLKPDLPPAHGQRVEVSGGAELLARVAGIAGLSALSSLEDAVYRAPARVHVVSPVPTIRISFAEARASR</sequence>
<organism evidence="1 2">
    <name type="scientific">Sulfurifustis variabilis</name>
    <dbReference type="NCBI Taxonomy" id="1675686"/>
    <lineage>
        <taxon>Bacteria</taxon>
        <taxon>Pseudomonadati</taxon>
        <taxon>Pseudomonadota</taxon>
        <taxon>Gammaproteobacteria</taxon>
        <taxon>Acidiferrobacterales</taxon>
        <taxon>Acidiferrobacteraceae</taxon>
        <taxon>Sulfurifustis</taxon>
    </lineage>
</organism>
<gene>
    <name evidence="1" type="ORF">SVA_2286</name>
</gene>
<evidence type="ECO:0000313" key="2">
    <source>
        <dbReference type="Proteomes" id="UP000218899"/>
    </source>
</evidence>
<dbReference type="EMBL" id="AP014936">
    <property type="protein sequence ID" value="BAU48836.1"/>
    <property type="molecule type" value="Genomic_DNA"/>
</dbReference>
<evidence type="ECO:0000313" key="1">
    <source>
        <dbReference type="EMBL" id="BAU48836.1"/>
    </source>
</evidence>
<dbReference type="AlphaFoldDB" id="A0A1B4V5L7"/>